<sequence>MCVDEKTSIQTREAEQPPRPACSDKPALYEARYHRCGARHLFAGLSVADGHVYGQCLTRKRFVDFRAFLEEVIIPEALRRKVLRVILIIDNGPTRASKQLARFLEEQTSVLDGQLSIQVAWLPVNTSWLDQIEIWLSILQRKLLQPNHFLSVGALEQAISDFIGYYNQDAKPIKWSYTIEKLQCKLTTSTYLLVSCSKEDGENEWRRTAKGMKQLKLSEGPFKVVLRL</sequence>
<name>A0A8J3IS52_9CHLR</name>
<evidence type="ECO:0000259" key="2">
    <source>
        <dbReference type="Pfam" id="PF13358"/>
    </source>
</evidence>
<evidence type="ECO:0000313" key="3">
    <source>
        <dbReference type="EMBL" id="GHO97505.1"/>
    </source>
</evidence>
<feature type="compositionally biased region" description="Basic and acidic residues" evidence="1">
    <location>
        <begin position="1"/>
        <end position="16"/>
    </location>
</feature>
<proteinExistence type="predicted"/>
<feature type="domain" description="Tc1-like transposase DDE" evidence="2">
    <location>
        <begin position="2"/>
        <end position="152"/>
    </location>
</feature>
<dbReference type="EMBL" id="BNJK01000001">
    <property type="protein sequence ID" value="GHO97505.1"/>
    <property type="molecule type" value="Genomic_DNA"/>
</dbReference>
<protein>
    <recommendedName>
        <fullName evidence="2">Tc1-like transposase DDE domain-containing protein</fullName>
    </recommendedName>
</protein>
<dbReference type="Pfam" id="PF13358">
    <property type="entry name" value="DDE_3"/>
    <property type="match status" value="1"/>
</dbReference>
<evidence type="ECO:0000256" key="1">
    <source>
        <dbReference type="SAM" id="MobiDB-lite"/>
    </source>
</evidence>
<evidence type="ECO:0000313" key="4">
    <source>
        <dbReference type="Proteomes" id="UP000597444"/>
    </source>
</evidence>
<dbReference type="InterPro" id="IPR038717">
    <property type="entry name" value="Tc1-like_DDE_dom"/>
</dbReference>
<dbReference type="AlphaFoldDB" id="A0A8J3IS52"/>
<accession>A0A8J3IS52</accession>
<organism evidence="3 4">
    <name type="scientific">Reticulibacter mediterranei</name>
    <dbReference type="NCBI Taxonomy" id="2778369"/>
    <lineage>
        <taxon>Bacteria</taxon>
        <taxon>Bacillati</taxon>
        <taxon>Chloroflexota</taxon>
        <taxon>Ktedonobacteria</taxon>
        <taxon>Ktedonobacterales</taxon>
        <taxon>Reticulibacteraceae</taxon>
        <taxon>Reticulibacter</taxon>
    </lineage>
</organism>
<gene>
    <name evidence="3" type="ORF">KSF_075530</name>
</gene>
<dbReference type="Gene3D" id="3.30.420.10">
    <property type="entry name" value="Ribonuclease H-like superfamily/Ribonuclease H"/>
    <property type="match status" value="1"/>
</dbReference>
<dbReference type="InterPro" id="IPR036397">
    <property type="entry name" value="RNaseH_sf"/>
</dbReference>
<dbReference type="GO" id="GO:0003676">
    <property type="term" value="F:nucleic acid binding"/>
    <property type="evidence" value="ECO:0007669"/>
    <property type="project" value="InterPro"/>
</dbReference>
<comment type="caution">
    <text evidence="3">The sequence shown here is derived from an EMBL/GenBank/DDBJ whole genome shotgun (WGS) entry which is preliminary data.</text>
</comment>
<feature type="region of interest" description="Disordered" evidence="1">
    <location>
        <begin position="1"/>
        <end position="23"/>
    </location>
</feature>
<keyword evidence="4" id="KW-1185">Reference proteome</keyword>
<dbReference type="Proteomes" id="UP000597444">
    <property type="component" value="Unassembled WGS sequence"/>
</dbReference>
<reference evidence="3" key="1">
    <citation type="submission" date="2020-10" db="EMBL/GenBank/DDBJ databases">
        <title>Taxonomic study of unclassified bacteria belonging to the class Ktedonobacteria.</title>
        <authorList>
            <person name="Yabe S."/>
            <person name="Wang C.M."/>
            <person name="Zheng Y."/>
            <person name="Sakai Y."/>
            <person name="Cavaletti L."/>
            <person name="Monciardini P."/>
            <person name="Donadio S."/>
        </authorList>
    </citation>
    <scope>NUCLEOTIDE SEQUENCE</scope>
    <source>
        <strain evidence="3">ID150040</strain>
    </source>
</reference>